<dbReference type="EMBL" id="CP003588">
    <property type="protein sequence ID" value="AFK68914.1"/>
    <property type="molecule type" value="Genomic_DNA"/>
</dbReference>
<name>I3UTU3_PSEPU</name>
<dbReference type="HOGENOM" id="CLU_3366696_0_0_6"/>
<evidence type="ECO:0000313" key="2">
    <source>
        <dbReference type="Proteomes" id="UP000005268"/>
    </source>
</evidence>
<protein>
    <submittedName>
        <fullName evidence="1">Uncharacterized protein</fullName>
    </submittedName>
</protein>
<evidence type="ECO:0000313" key="1">
    <source>
        <dbReference type="EMBL" id="AFK68914.1"/>
    </source>
</evidence>
<gene>
    <name evidence="1" type="ORF">YSA_03968</name>
</gene>
<proteinExistence type="predicted"/>
<organism evidence="1 2">
    <name type="scientific">Pseudomonas putida ND6</name>
    <dbReference type="NCBI Taxonomy" id="231023"/>
    <lineage>
        <taxon>Bacteria</taxon>
        <taxon>Pseudomonadati</taxon>
        <taxon>Pseudomonadota</taxon>
        <taxon>Gammaproteobacteria</taxon>
        <taxon>Pseudomonadales</taxon>
        <taxon>Pseudomonadaceae</taxon>
        <taxon>Pseudomonas</taxon>
    </lineage>
</organism>
<dbReference type="AlphaFoldDB" id="I3UTU3"/>
<reference evidence="1 2" key="1">
    <citation type="journal article" date="2012" name="J. Bacteriol.">
        <title>Complete Genome Sequence of the Naphthalene-Degrading Pseudomonas putida Strain ND6.</title>
        <authorList>
            <person name="Li S."/>
            <person name="Zhao H."/>
            <person name="Li Y."/>
            <person name="Niu S."/>
            <person name="Cai B."/>
        </authorList>
    </citation>
    <scope>NUCLEOTIDE SEQUENCE [LARGE SCALE GENOMIC DNA]</scope>
    <source>
        <strain evidence="1 2">ND6</strain>
    </source>
</reference>
<sequence>MTGNNAENNAVAPWMVFLIHRGKGCCIKKTGHKRG</sequence>
<dbReference type="Proteomes" id="UP000005268">
    <property type="component" value="Chromosome"/>
</dbReference>
<accession>I3UTU3</accession>
<dbReference type="KEGG" id="ppi:YSA_03968"/>